<accession>A0A1Y1ZZG5</accession>
<dbReference type="EMBL" id="MCFA01000024">
    <property type="protein sequence ID" value="ORY15594.1"/>
    <property type="molecule type" value="Genomic_DNA"/>
</dbReference>
<dbReference type="Proteomes" id="UP000193144">
    <property type="component" value="Unassembled WGS sequence"/>
</dbReference>
<evidence type="ECO:0000313" key="2">
    <source>
        <dbReference type="Proteomes" id="UP000193144"/>
    </source>
</evidence>
<reference evidence="1 2" key="1">
    <citation type="submission" date="2016-07" db="EMBL/GenBank/DDBJ databases">
        <title>Pervasive Adenine N6-methylation of Active Genes in Fungi.</title>
        <authorList>
            <consortium name="DOE Joint Genome Institute"/>
            <person name="Mondo S.J."/>
            <person name="Dannebaum R.O."/>
            <person name="Kuo R.C."/>
            <person name="Labutti K."/>
            <person name="Haridas S."/>
            <person name="Kuo A."/>
            <person name="Salamov A."/>
            <person name="Ahrendt S.R."/>
            <person name="Lipzen A."/>
            <person name="Sullivan W."/>
            <person name="Andreopoulos W.B."/>
            <person name="Clum A."/>
            <person name="Lindquist E."/>
            <person name="Daum C."/>
            <person name="Ramamoorthy G.K."/>
            <person name="Gryganskyi A."/>
            <person name="Culley D."/>
            <person name="Magnuson J.K."/>
            <person name="James T.Y."/>
            <person name="O'Malley M.A."/>
            <person name="Stajich J.E."/>
            <person name="Spatafora J.W."/>
            <person name="Visel A."/>
            <person name="Grigoriev I.V."/>
        </authorList>
    </citation>
    <scope>NUCLEOTIDE SEQUENCE [LARGE SCALE GENOMIC DNA]</scope>
    <source>
        <strain evidence="1 2">CBS 115471</strain>
    </source>
</reference>
<name>A0A1Y1ZZG5_9PLEO</name>
<protein>
    <submittedName>
        <fullName evidence="1">Uncharacterized protein</fullName>
    </submittedName>
</protein>
<dbReference type="AlphaFoldDB" id="A0A1Y1ZZG5"/>
<evidence type="ECO:0000313" key="1">
    <source>
        <dbReference type="EMBL" id="ORY15594.1"/>
    </source>
</evidence>
<comment type="caution">
    <text evidence="1">The sequence shown here is derived from an EMBL/GenBank/DDBJ whole genome shotgun (WGS) entry which is preliminary data.</text>
</comment>
<sequence>MPVRTSQVMRPHRPLTVLDRPTAPMARWLSHETACRFPPVWDWNGRDTGETDVGRRGEVSMTVGHDCCGRSTAASGEPAADSHGSWPSAWGIFQHGADKAVAVFDARPVGACCSLLELPLVPSKRFPFAAHHTTSPPTQPARHLGMACAHLPRTTPPVH</sequence>
<proteinExistence type="predicted"/>
<gene>
    <name evidence="1" type="ORF">BCR34DRAFT_584994</name>
</gene>
<keyword evidence="2" id="KW-1185">Reference proteome</keyword>
<organism evidence="1 2">
    <name type="scientific">Clohesyomyces aquaticus</name>
    <dbReference type="NCBI Taxonomy" id="1231657"/>
    <lineage>
        <taxon>Eukaryota</taxon>
        <taxon>Fungi</taxon>
        <taxon>Dikarya</taxon>
        <taxon>Ascomycota</taxon>
        <taxon>Pezizomycotina</taxon>
        <taxon>Dothideomycetes</taxon>
        <taxon>Pleosporomycetidae</taxon>
        <taxon>Pleosporales</taxon>
        <taxon>Lindgomycetaceae</taxon>
        <taxon>Clohesyomyces</taxon>
    </lineage>
</organism>